<keyword evidence="1" id="KW-0233">DNA recombination</keyword>
<dbReference type="Pfam" id="PF05970">
    <property type="entry name" value="PIF1"/>
    <property type="match status" value="1"/>
</dbReference>
<protein>
    <recommendedName>
        <fullName evidence="1">ATP-dependent DNA helicase</fullName>
        <ecNumber evidence="1">5.6.2.3</ecNumber>
    </recommendedName>
</protein>
<dbReference type="GO" id="GO:0006310">
    <property type="term" value="P:DNA recombination"/>
    <property type="evidence" value="ECO:0007669"/>
    <property type="project" value="UniProtKB-KW"/>
</dbReference>
<dbReference type="OrthoDB" id="2126220at2759"/>
<accession>A0A4V1IRD4</accession>
<evidence type="ECO:0000256" key="2">
    <source>
        <dbReference type="SAM" id="MobiDB-lite"/>
    </source>
</evidence>
<keyword evidence="1" id="KW-0234">DNA repair</keyword>
<dbReference type="AlphaFoldDB" id="A0A4V1IRD4"/>
<dbReference type="Proteomes" id="UP000269721">
    <property type="component" value="Unassembled WGS sequence"/>
</dbReference>
<dbReference type="GO" id="GO:0000723">
    <property type="term" value="P:telomere maintenance"/>
    <property type="evidence" value="ECO:0007669"/>
    <property type="project" value="InterPro"/>
</dbReference>
<reference evidence="5" key="1">
    <citation type="journal article" date="2018" name="Nat. Microbiol.">
        <title>Leveraging single-cell genomics to expand the fungal tree of life.</title>
        <authorList>
            <person name="Ahrendt S.R."/>
            <person name="Quandt C.A."/>
            <person name="Ciobanu D."/>
            <person name="Clum A."/>
            <person name="Salamov A."/>
            <person name="Andreopoulos B."/>
            <person name="Cheng J.F."/>
            <person name="Woyke T."/>
            <person name="Pelin A."/>
            <person name="Henrissat B."/>
            <person name="Reynolds N.K."/>
            <person name="Benny G.L."/>
            <person name="Smith M.E."/>
            <person name="James T.Y."/>
            <person name="Grigoriev I.V."/>
        </authorList>
    </citation>
    <scope>NUCLEOTIDE SEQUENCE [LARGE SCALE GENOMIC DNA]</scope>
</reference>
<keyword evidence="5" id="KW-1185">Reference proteome</keyword>
<dbReference type="PANTHER" id="PTHR47642:SF5">
    <property type="entry name" value="ATP-DEPENDENT DNA HELICASE"/>
    <property type="match status" value="1"/>
</dbReference>
<dbReference type="InterPro" id="IPR051055">
    <property type="entry name" value="PIF1_helicase"/>
</dbReference>
<comment type="similarity">
    <text evidence="1">Belongs to the helicase family.</text>
</comment>
<evidence type="ECO:0000313" key="4">
    <source>
        <dbReference type="EMBL" id="RKO89667.1"/>
    </source>
</evidence>
<feature type="region of interest" description="Disordered" evidence="2">
    <location>
        <begin position="307"/>
        <end position="330"/>
    </location>
</feature>
<evidence type="ECO:0000259" key="3">
    <source>
        <dbReference type="Pfam" id="PF05970"/>
    </source>
</evidence>
<keyword evidence="1" id="KW-0378">Hydrolase</keyword>
<gene>
    <name evidence="4" type="ORF">BDK51DRAFT_37981</name>
</gene>
<name>A0A4V1IRD4_9FUNG</name>
<feature type="domain" description="DNA helicase Pif1-like DEAD-box helicase" evidence="3">
    <location>
        <begin position="135"/>
        <end position="255"/>
    </location>
</feature>
<dbReference type="PANTHER" id="PTHR47642">
    <property type="entry name" value="ATP-DEPENDENT DNA HELICASE"/>
    <property type="match status" value="1"/>
</dbReference>
<dbReference type="GO" id="GO:0043139">
    <property type="term" value="F:5'-3' DNA helicase activity"/>
    <property type="evidence" value="ECO:0007669"/>
    <property type="project" value="UniProtKB-EC"/>
</dbReference>
<dbReference type="InterPro" id="IPR027417">
    <property type="entry name" value="P-loop_NTPase"/>
</dbReference>
<keyword evidence="1 4" id="KW-0347">Helicase</keyword>
<sequence>MLRRLVTTVLTCPRLFPGRAFQPAHLLPLLPSAFQRRPTSSKPFFFDSENSILTKPKRERTPRVKKPTKRELREVERKAELEAAAKWMFGEDGAEGARGVRLTEEQDWALKLFLAGKNCPAETSWPTETSPRLSQTWLLHEFIKLLRISKLTRTAVTASTGTTLIVCKAAVLLPEGGSTINSWGGIGLGDRPAAELAETILARPRAKSRWNKTHVLIIDEISMVSDGLMDKLNIVAQKVRNDPRPFGGIQVIVCGAKAANRAPRAAWTAGPVSALAPIKSSTSDATPMFVSAHSDFQFRRAPMADAESFIPTRPVTPSQARPGKLASSRR</sequence>
<dbReference type="GO" id="GO:0005524">
    <property type="term" value="F:ATP binding"/>
    <property type="evidence" value="ECO:0007669"/>
    <property type="project" value="UniProtKB-KW"/>
</dbReference>
<dbReference type="Gene3D" id="3.40.50.300">
    <property type="entry name" value="P-loop containing nucleotide triphosphate hydrolases"/>
    <property type="match status" value="1"/>
</dbReference>
<dbReference type="InterPro" id="IPR010285">
    <property type="entry name" value="DNA_helicase_pif1-like_DEAD"/>
</dbReference>
<comment type="catalytic activity">
    <reaction evidence="1">
        <text>ATP + H2O = ADP + phosphate + H(+)</text>
        <dbReference type="Rhea" id="RHEA:13065"/>
        <dbReference type="ChEBI" id="CHEBI:15377"/>
        <dbReference type="ChEBI" id="CHEBI:15378"/>
        <dbReference type="ChEBI" id="CHEBI:30616"/>
        <dbReference type="ChEBI" id="CHEBI:43474"/>
        <dbReference type="ChEBI" id="CHEBI:456216"/>
        <dbReference type="EC" id="5.6.2.3"/>
    </reaction>
</comment>
<evidence type="ECO:0000256" key="1">
    <source>
        <dbReference type="RuleBase" id="RU363044"/>
    </source>
</evidence>
<keyword evidence="1" id="KW-0067">ATP-binding</keyword>
<dbReference type="EC" id="5.6.2.3" evidence="1"/>
<dbReference type="EMBL" id="KZ995959">
    <property type="protein sequence ID" value="RKO89667.1"/>
    <property type="molecule type" value="Genomic_DNA"/>
</dbReference>
<organism evidence="4 5">
    <name type="scientific">Blyttiomyces helicus</name>
    <dbReference type="NCBI Taxonomy" id="388810"/>
    <lineage>
        <taxon>Eukaryota</taxon>
        <taxon>Fungi</taxon>
        <taxon>Fungi incertae sedis</taxon>
        <taxon>Chytridiomycota</taxon>
        <taxon>Chytridiomycota incertae sedis</taxon>
        <taxon>Chytridiomycetes</taxon>
        <taxon>Chytridiomycetes incertae sedis</taxon>
        <taxon>Blyttiomyces</taxon>
    </lineage>
</organism>
<evidence type="ECO:0000313" key="5">
    <source>
        <dbReference type="Proteomes" id="UP000269721"/>
    </source>
</evidence>
<keyword evidence="1" id="KW-0227">DNA damage</keyword>
<proteinExistence type="inferred from homology"/>
<keyword evidence="1" id="KW-0547">Nucleotide-binding</keyword>
<dbReference type="GO" id="GO:0016887">
    <property type="term" value="F:ATP hydrolysis activity"/>
    <property type="evidence" value="ECO:0007669"/>
    <property type="project" value="RHEA"/>
</dbReference>
<dbReference type="GO" id="GO:0006281">
    <property type="term" value="P:DNA repair"/>
    <property type="evidence" value="ECO:0007669"/>
    <property type="project" value="UniProtKB-KW"/>
</dbReference>
<comment type="cofactor">
    <cofactor evidence="1">
        <name>Mg(2+)</name>
        <dbReference type="ChEBI" id="CHEBI:18420"/>
    </cofactor>
</comment>